<keyword evidence="4" id="KW-1185">Reference proteome</keyword>
<dbReference type="OrthoDB" id="9799372at2"/>
<dbReference type="Gene3D" id="3.40.50.2300">
    <property type="match status" value="1"/>
</dbReference>
<gene>
    <name evidence="3" type="ORF">HX89_07210</name>
</gene>
<dbReference type="GO" id="GO:0046685">
    <property type="term" value="P:response to arsenic-containing substance"/>
    <property type="evidence" value="ECO:0007669"/>
    <property type="project" value="UniProtKB-KW"/>
</dbReference>
<name>A0A075JFU4_9MICO</name>
<dbReference type="EMBL" id="CP008889">
    <property type="protein sequence ID" value="AIF40764.1"/>
    <property type="molecule type" value="Genomic_DNA"/>
</dbReference>
<dbReference type="Proteomes" id="UP000027986">
    <property type="component" value="Chromosome"/>
</dbReference>
<dbReference type="eggNOG" id="COG0394">
    <property type="taxonomic scope" value="Bacteria"/>
</dbReference>
<evidence type="ECO:0000313" key="4">
    <source>
        <dbReference type="Proteomes" id="UP000027986"/>
    </source>
</evidence>
<dbReference type="RefSeq" id="WP_038568067.1">
    <property type="nucleotide sequence ID" value="NZ_CP008889.1"/>
</dbReference>
<dbReference type="GeneID" id="41840945"/>
<keyword evidence="3" id="KW-0808">Transferase</keyword>
<dbReference type="SMART" id="SM00226">
    <property type="entry name" value="LMWPc"/>
    <property type="match status" value="1"/>
</dbReference>
<dbReference type="GO" id="GO:0016740">
    <property type="term" value="F:transferase activity"/>
    <property type="evidence" value="ECO:0007669"/>
    <property type="project" value="UniProtKB-KW"/>
</dbReference>
<feature type="domain" description="Phosphotyrosine protein phosphatase I" evidence="2">
    <location>
        <begin position="21"/>
        <end position="151"/>
    </location>
</feature>
<evidence type="ECO:0000256" key="1">
    <source>
        <dbReference type="ARBA" id="ARBA00022849"/>
    </source>
</evidence>
<dbReference type="AlphaFoldDB" id="A0A075JFU4"/>
<protein>
    <submittedName>
        <fullName evidence="3">Arsenate-mycothiol transferase</fullName>
    </submittedName>
</protein>
<accession>A0A075JFU4</accession>
<dbReference type="InterPro" id="IPR036196">
    <property type="entry name" value="Ptyr_pPase_sf"/>
</dbReference>
<dbReference type="Pfam" id="PF01451">
    <property type="entry name" value="LMWPc"/>
    <property type="match status" value="1"/>
</dbReference>
<dbReference type="PANTHER" id="PTHR43428">
    <property type="entry name" value="ARSENATE REDUCTASE"/>
    <property type="match status" value="1"/>
</dbReference>
<proteinExistence type="predicted"/>
<evidence type="ECO:0000259" key="2">
    <source>
        <dbReference type="SMART" id="SM00226"/>
    </source>
</evidence>
<dbReference type="KEGG" id="dni:HX89_07210"/>
<reference evidence="3 4" key="1">
    <citation type="submission" date="2014-07" db="EMBL/GenBank/DDBJ databases">
        <title>Genome Sequencing of Dermacoccus nishinomiyaensis.</title>
        <authorList>
            <person name="Hong K.W."/>
            <person name="Chan K.G."/>
        </authorList>
    </citation>
    <scope>NUCLEOTIDE SEQUENCE [LARGE SCALE GENOMIC DNA]</scope>
    <source>
        <strain evidence="3 4">M25</strain>
    </source>
</reference>
<dbReference type="SUPFAM" id="SSF52788">
    <property type="entry name" value="Phosphotyrosine protein phosphatases I"/>
    <property type="match status" value="1"/>
</dbReference>
<organism evidence="3 4">
    <name type="scientific">Dermacoccus nishinomiyaensis</name>
    <dbReference type="NCBI Taxonomy" id="1274"/>
    <lineage>
        <taxon>Bacteria</taxon>
        <taxon>Bacillati</taxon>
        <taxon>Actinomycetota</taxon>
        <taxon>Actinomycetes</taxon>
        <taxon>Micrococcales</taxon>
        <taxon>Dermacoccaceae</taxon>
        <taxon>Dermacoccus</taxon>
    </lineage>
</organism>
<evidence type="ECO:0000313" key="3">
    <source>
        <dbReference type="EMBL" id="AIF40764.1"/>
    </source>
</evidence>
<keyword evidence="1" id="KW-0059">Arsenical resistance</keyword>
<dbReference type="InterPro" id="IPR023485">
    <property type="entry name" value="Ptyr_pPase"/>
</dbReference>
<dbReference type="HOGENOM" id="CLU_071415_3_3_11"/>
<sequence>MPRADRPTSSPDGAAGADRRPRVLFVCVKNAGKSQMAAALTRHFARERLDVHSAGTQPGRAVNAESATAVATLGATFDGEHPKAIDPAVLRTADRVIIVGSAARLEPIDGMLATIETWHTDEPSTRGIEGSERMQLIRDDIAERCRTLVGEMLHRTQG</sequence>
<dbReference type="PANTHER" id="PTHR43428:SF1">
    <property type="entry name" value="ARSENATE REDUCTASE"/>
    <property type="match status" value="1"/>
</dbReference>